<dbReference type="AlphaFoldDB" id="A0A2U0QTT2"/>
<proteinExistence type="predicted"/>
<dbReference type="RefSeq" id="WP_002852528.1">
    <property type="nucleotide sequence ID" value="NZ_AP028399.1"/>
</dbReference>
<evidence type="ECO:0000256" key="1">
    <source>
        <dbReference type="SAM" id="SignalP"/>
    </source>
</evidence>
<keyword evidence="1" id="KW-0732">Signal</keyword>
<sequence length="95" mass="10425">MNKFSIVLTLLLCGSCALALDPNLEKTKSATGIDLPTAKWNLPKELNEDGTIDETKMPKNSEYSKMVILGNKILNETSKYVGPQAKDPKKKICGK</sequence>
<organism evidence="2 3">
    <name type="scientific">Campylobacter jejuni</name>
    <dbReference type="NCBI Taxonomy" id="197"/>
    <lineage>
        <taxon>Bacteria</taxon>
        <taxon>Pseudomonadati</taxon>
        <taxon>Campylobacterota</taxon>
        <taxon>Epsilonproteobacteria</taxon>
        <taxon>Campylobacterales</taxon>
        <taxon>Campylobacteraceae</taxon>
        <taxon>Campylobacter</taxon>
    </lineage>
</organism>
<evidence type="ECO:0008006" key="4">
    <source>
        <dbReference type="Google" id="ProtNLM"/>
    </source>
</evidence>
<dbReference type="EMBL" id="AACCII010000001">
    <property type="protein sequence ID" value="EAJ9717900.1"/>
    <property type="molecule type" value="Genomic_DNA"/>
</dbReference>
<feature type="signal peptide" evidence="1">
    <location>
        <begin position="1"/>
        <end position="19"/>
    </location>
</feature>
<dbReference type="Proteomes" id="UP000349590">
    <property type="component" value="Unassembled WGS sequence"/>
</dbReference>
<accession>A0A2U0QTT2</accession>
<feature type="chain" id="PRO_5044386162" description="Periplasmic protein" evidence="1">
    <location>
        <begin position="20"/>
        <end position="95"/>
    </location>
</feature>
<name>A0A2U0QTT2_CAMJU</name>
<evidence type="ECO:0000313" key="2">
    <source>
        <dbReference type="EMBL" id="EAJ9717900.1"/>
    </source>
</evidence>
<protein>
    <recommendedName>
        <fullName evidence="4">Periplasmic protein</fullName>
    </recommendedName>
</protein>
<reference evidence="2 3" key="1">
    <citation type="submission" date="2019-04" db="EMBL/GenBank/DDBJ databases">
        <authorList>
            <consortium name="PulseNet: The National Subtyping Network for Foodborne Disease Surveillance"/>
            <person name="Tarr C.L."/>
            <person name="Trees E."/>
            <person name="Katz L.S."/>
            <person name="Carleton-Romer H.A."/>
            <person name="Stroika S."/>
            <person name="Kucerova Z."/>
            <person name="Roache K.F."/>
            <person name="Sabol A.L."/>
            <person name="Besser J."/>
            <person name="Gerner-Smidt P."/>
        </authorList>
    </citation>
    <scope>NUCLEOTIDE SEQUENCE [LARGE SCALE GENOMIC DNA]</scope>
    <source>
        <strain evidence="2 3">PNUSAC009041</strain>
    </source>
</reference>
<comment type="caution">
    <text evidence="2">The sequence shown here is derived from an EMBL/GenBank/DDBJ whole genome shotgun (WGS) entry which is preliminary data.</text>
</comment>
<evidence type="ECO:0000313" key="3">
    <source>
        <dbReference type="Proteomes" id="UP000349590"/>
    </source>
</evidence>
<gene>
    <name evidence="2" type="ORF">E8P16_00265</name>
</gene>